<feature type="chain" id="PRO_5004167881" evidence="9">
    <location>
        <begin position="29"/>
        <end position="461"/>
    </location>
</feature>
<dbReference type="HOGENOM" id="CLU_012817_0_2_6"/>
<evidence type="ECO:0000313" key="10">
    <source>
        <dbReference type="EMBL" id="ABI57979.1"/>
    </source>
</evidence>
<dbReference type="Gene3D" id="1.20.1600.10">
    <property type="entry name" value="Outer membrane efflux proteins (OEP)"/>
    <property type="match status" value="1"/>
</dbReference>
<dbReference type="NCBIfam" id="TIGR01844">
    <property type="entry name" value="type_I_sec_TolC"/>
    <property type="match status" value="1"/>
</dbReference>
<feature type="coiled-coil region" evidence="8">
    <location>
        <begin position="119"/>
        <end position="178"/>
    </location>
</feature>
<evidence type="ECO:0000313" key="11">
    <source>
        <dbReference type="Proteomes" id="UP000001962"/>
    </source>
</evidence>
<dbReference type="GO" id="GO:0015562">
    <property type="term" value="F:efflux transmembrane transporter activity"/>
    <property type="evidence" value="ECO:0007669"/>
    <property type="project" value="InterPro"/>
</dbReference>
<dbReference type="eggNOG" id="COG1538">
    <property type="taxonomic scope" value="Bacteria"/>
</dbReference>
<evidence type="ECO:0000256" key="6">
    <source>
        <dbReference type="ARBA" id="ARBA00023136"/>
    </source>
</evidence>
<gene>
    <name evidence="10" type="ordered locus">Mlg_2639</name>
</gene>
<feature type="signal peptide" evidence="9">
    <location>
        <begin position="1"/>
        <end position="28"/>
    </location>
</feature>
<dbReference type="Proteomes" id="UP000001962">
    <property type="component" value="Chromosome"/>
</dbReference>
<dbReference type="Pfam" id="PF02321">
    <property type="entry name" value="OEP"/>
    <property type="match status" value="2"/>
</dbReference>
<dbReference type="InterPro" id="IPR051906">
    <property type="entry name" value="TolC-like"/>
</dbReference>
<evidence type="ECO:0000256" key="7">
    <source>
        <dbReference type="ARBA" id="ARBA00023237"/>
    </source>
</evidence>
<dbReference type="RefSeq" id="WP_011630372.1">
    <property type="nucleotide sequence ID" value="NC_008340.1"/>
</dbReference>
<dbReference type="InterPro" id="IPR010130">
    <property type="entry name" value="T1SS_OMP_TolC"/>
</dbReference>
<sequence length="461" mass="51157">MPLPRRVGRPALALLLLVALLVAPPLTAADDLLRVYHEARESDPQLRQARSELETVRERVPQARAGLLPELSAFGSADRERNEPRGSGAGELGTDYYTTSAIGLDLTQPVFRYGLFLRLREADLQVAQAQARLNSAEQDLMVRVTERYFEVLAALDGVAFARAELRAIERQLDQAEQRFEVGMAPVTDVEEARARRDLSHANLLQAETDLDSAREGLRELTGRSHRELALLDEALPLESPEPEDSEAWARQAERQNWDLLAFRHGSEAAMENIGVQRAEHLPTVDLVGNVQRVDQGSRTTATGVPRGPEEFDQASIGLRLNLPLYRGGATRSRVREAQSQYTTALEELEETRRAVVRGATDAYRGVRSAIARTAAFEQAITSTQRALEAVEAGFEVGTRTVVELLDAQQDRLGAEQDFRQANYDYLLQTVRLKRFAGTLSDADLATINTWLDTNAEVVPDI</sequence>
<dbReference type="PANTHER" id="PTHR30026:SF20">
    <property type="entry name" value="OUTER MEMBRANE PROTEIN TOLC"/>
    <property type="match status" value="1"/>
</dbReference>
<reference evidence="11" key="1">
    <citation type="submission" date="2006-08" db="EMBL/GenBank/DDBJ databases">
        <title>Complete sequence of Alkalilimnicola ehrilichei MLHE-1.</title>
        <authorList>
            <person name="Copeland A."/>
            <person name="Lucas S."/>
            <person name="Lapidus A."/>
            <person name="Barry K."/>
            <person name="Detter J.C."/>
            <person name="Glavina del Rio T."/>
            <person name="Hammon N."/>
            <person name="Israni S."/>
            <person name="Dalin E."/>
            <person name="Tice H."/>
            <person name="Pitluck S."/>
            <person name="Sims D."/>
            <person name="Brettin T."/>
            <person name="Bruce D."/>
            <person name="Han C."/>
            <person name="Tapia R."/>
            <person name="Gilna P."/>
            <person name="Schmutz J."/>
            <person name="Larimer F."/>
            <person name="Land M."/>
            <person name="Hauser L."/>
            <person name="Kyrpides N."/>
            <person name="Mikhailova N."/>
            <person name="Oremland R.S."/>
            <person name="Hoeft S.E."/>
            <person name="Switzer-Blum J."/>
            <person name="Kulp T."/>
            <person name="King G."/>
            <person name="Tabita R."/>
            <person name="Witte B."/>
            <person name="Santini J.M."/>
            <person name="Basu P."/>
            <person name="Hollibaugh J.T."/>
            <person name="Xie G."/>
            <person name="Stolz J.F."/>
            <person name="Richardson P."/>
        </authorList>
    </citation>
    <scope>NUCLEOTIDE SEQUENCE [LARGE SCALE GENOMIC DNA]</scope>
    <source>
        <strain evidence="11">ATCC BAA-1101 / DSM 17681 / MLHE-1</strain>
    </source>
</reference>
<evidence type="ECO:0000256" key="9">
    <source>
        <dbReference type="SAM" id="SignalP"/>
    </source>
</evidence>
<keyword evidence="7" id="KW-0998">Cell outer membrane</keyword>
<organism evidence="10 11">
    <name type="scientific">Alkalilimnicola ehrlichii (strain ATCC BAA-1101 / DSM 17681 / MLHE-1)</name>
    <dbReference type="NCBI Taxonomy" id="187272"/>
    <lineage>
        <taxon>Bacteria</taxon>
        <taxon>Pseudomonadati</taxon>
        <taxon>Pseudomonadota</taxon>
        <taxon>Gammaproteobacteria</taxon>
        <taxon>Chromatiales</taxon>
        <taxon>Ectothiorhodospiraceae</taxon>
        <taxon>Alkalilimnicola</taxon>
    </lineage>
</organism>
<dbReference type="SUPFAM" id="SSF56954">
    <property type="entry name" value="Outer membrane efflux proteins (OEP)"/>
    <property type="match status" value="1"/>
</dbReference>
<dbReference type="PANTHER" id="PTHR30026">
    <property type="entry name" value="OUTER MEMBRANE PROTEIN TOLC"/>
    <property type="match status" value="1"/>
</dbReference>
<accession>Q0A5A8</accession>
<keyword evidence="3" id="KW-0813">Transport</keyword>
<keyword evidence="6" id="KW-0472">Membrane</keyword>
<protein>
    <submittedName>
        <fullName evidence="10">Type I secretion outer membrane protein, TolC family</fullName>
    </submittedName>
</protein>
<keyword evidence="9" id="KW-0732">Signal</keyword>
<dbReference type="KEGG" id="aeh:Mlg_2639"/>
<evidence type="ECO:0000256" key="1">
    <source>
        <dbReference type="ARBA" id="ARBA00004442"/>
    </source>
</evidence>
<keyword evidence="5" id="KW-0812">Transmembrane</keyword>
<dbReference type="GO" id="GO:1990281">
    <property type="term" value="C:efflux pump complex"/>
    <property type="evidence" value="ECO:0007669"/>
    <property type="project" value="TreeGrafter"/>
</dbReference>
<dbReference type="GO" id="GO:0009279">
    <property type="term" value="C:cell outer membrane"/>
    <property type="evidence" value="ECO:0007669"/>
    <property type="project" value="UniProtKB-SubCell"/>
</dbReference>
<name>Q0A5A8_ALKEH</name>
<keyword evidence="11" id="KW-1185">Reference proteome</keyword>
<evidence type="ECO:0000256" key="2">
    <source>
        <dbReference type="ARBA" id="ARBA00007613"/>
    </source>
</evidence>
<evidence type="ECO:0000256" key="8">
    <source>
        <dbReference type="SAM" id="Coils"/>
    </source>
</evidence>
<dbReference type="GO" id="GO:0015288">
    <property type="term" value="F:porin activity"/>
    <property type="evidence" value="ECO:0007669"/>
    <property type="project" value="TreeGrafter"/>
</dbReference>
<evidence type="ECO:0000256" key="5">
    <source>
        <dbReference type="ARBA" id="ARBA00022692"/>
    </source>
</evidence>
<comment type="subcellular location">
    <subcellularLocation>
        <location evidence="1">Cell outer membrane</location>
    </subcellularLocation>
</comment>
<dbReference type="InterPro" id="IPR003423">
    <property type="entry name" value="OMP_efflux"/>
</dbReference>
<keyword evidence="8" id="KW-0175">Coiled coil</keyword>
<comment type="similarity">
    <text evidence="2">Belongs to the outer membrane factor (OMF) (TC 1.B.17) family.</text>
</comment>
<evidence type="ECO:0000256" key="4">
    <source>
        <dbReference type="ARBA" id="ARBA00022452"/>
    </source>
</evidence>
<dbReference type="AlphaFoldDB" id="Q0A5A8"/>
<keyword evidence="4" id="KW-1134">Transmembrane beta strand</keyword>
<evidence type="ECO:0000256" key="3">
    <source>
        <dbReference type="ARBA" id="ARBA00022448"/>
    </source>
</evidence>
<dbReference type="EMBL" id="CP000453">
    <property type="protein sequence ID" value="ABI57979.1"/>
    <property type="molecule type" value="Genomic_DNA"/>
</dbReference>
<proteinExistence type="inferred from homology"/>